<dbReference type="Pfam" id="PF02945">
    <property type="entry name" value="Endonuclease_7"/>
    <property type="match status" value="1"/>
</dbReference>
<sequence>MSDDQSKTCTRCLEEKPISSFYTEKRRRSDGTPYRRRRTVCIACYSARRRERLAANPELRRRHNARYHWIKANDPTRYALYWGLPAKLRKYGIDEAFLEAHRRDIGGLCRICRRDLPLVLDHDHKTNRFRGLVCAGCNSKLGGVADSVEWLERAIAHLLNPVGPPVRRSRRTWRRLPPL</sequence>
<dbReference type="Gene3D" id="3.40.1800.10">
    <property type="entry name" value="His-Me finger endonucleases"/>
    <property type="match status" value="1"/>
</dbReference>
<reference evidence="1 2" key="1">
    <citation type="submission" date="2019-01" db="EMBL/GenBank/DDBJ databases">
        <title>Novel species of Nocardioides.</title>
        <authorList>
            <person name="Liu Q."/>
            <person name="Xin Y.-H."/>
        </authorList>
    </citation>
    <scope>NUCLEOTIDE SEQUENCE [LARGE SCALE GENOMIC DNA]</scope>
    <source>
        <strain evidence="1 2">CGMCC 4.6875</strain>
    </source>
</reference>
<comment type="caution">
    <text evidence="1">The sequence shown here is derived from an EMBL/GenBank/DDBJ whole genome shotgun (WGS) entry which is preliminary data.</text>
</comment>
<dbReference type="OrthoDB" id="581550at2"/>
<dbReference type="Proteomes" id="UP000293291">
    <property type="component" value="Unassembled WGS sequence"/>
</dbReference>
<proteinExistence type="predicted"/>
<organism evidence="1 2">
    <name type="scientific">Nocardioides ganghwensis</name>
    <dbReference type="NCBI Taxonomy" id="252230"/>
    <lineage>
        <taxon>Bacteria</taxon>
        <taxon>Bacillati</taxon>
        <taxon>Actinomycetota</taxon>
        <taxon>Actinomycetes</taxon>
        <taxon>Propionibacteriales</taxon>
        <taxon>Nocardioidaceae</taxon>
        <taxon>Nocardioides</taxon>
    </lineage>
</organism>
<keyword evidence="2" id="KW-1185">Reference proteome</keyword>
<dbReference type="AlphaFoldDB" id="A0A4Q2S6X3"/>
<evidence type="ECO:0000313" key="1">
    <source>
        <dbReference type="EMBL" id="RYB98081.1"/>
    </source>
</evidence>
<evidence type="ECO:0008006" key="3">
    <source>
        <dbReference type="Google" id="ProtNLM"/>
    </source>
</evidence>
<evidence type="ECO:0000313" key="2">
    <source>
        <dbReference type="Proteomes" id="UP000293291"/>
    </source>
</evidence>
<protein>
    <recommendedName>
        <fullName evidence="3">Recombination endonuclease VII</fullName>
    </recommendedName>
</protein>
<dbReference type="InterPro" id="IPR004211">
    <property type="entry name" value="Endonuclease_7"/>
</dbReference>
<dbReference type="InterPro" id="IPR038563">
    <property type="entry name" value="Endonuclease_7_sf"/>
</dbReference>
<name>A0A4Q2S6X3_9ACTN</name>
<dbReference type="InterPro" id="IPR044925">
    <property type="entry name" value="His-Me_finger_sf"/>
</dbReference>
<dbReference type="RefSeq" id="WP_129456673.1">
    <property type="nucleotide sequence ID" value="NZ_JACXYX010000021.1"/>
</dbReference>
<accession>A0A4Q2S6X3</accession>
<dbReference type="EMBL" id="SDWU01000025">
    <property type="protein sequence ID" value="RYB98081.1"/>
    <property type="molecule type" value="Genomic_DNA"/>
</dbReference>
<gene>
    <name evidence="1" type="ORF">EUA07_18550</name>
</gene>
<dbReference type="SUPFAM" id="SSF54060">
    <property type="entry name" value="His-Me finger endonucleases"/>
    <property type="match status" value="1"/>
</dbReference>